<feature type="transmembrane region" description="Helical" evidence="1">
    <location>
        <begin position="20"/>
        <end position="41"/>
    </location>
</feature>
<comment type="caution">
    <text evidence="2">The sequence shown here is derived from an EMBL/GenBank/DDBJ whole genome shotgun (WGS) entry which is preliminary data.</text>
</comment>
<keyword evidence="1" id="KW-0472">Membrane</keyword>
<evidence type="ECO:0000313" key="2">
    <source>
        <dbReference type="EMBL" id="EMF44131.1"/>
    </source>
</evidence>
<evidence type="ECO:0000313" key="3">
    <source>
        <dbReference type="Proteomes" id="UP000011754"/>
    </source>
</evidence>
<accession>M3F227</accession>
<keyword evidence="1" id="KW-1133">Transmembrane helix</keyword>
<name>M3F227_LEPIR</name>
<sequence>MDSETSIKSISGSRGVFRKIFIDLSIESINGFPIFSFYFLFLYS</sequence>
<gene>
    <name evidence="2" type="ORF">LEP1GSC067_0580</name>
</gene>
<protein>
    <submittedName>
        <fullName evidence="2">Uncharacterized protein</fullName>
    </submittedName>
</protein>
<dbReference type="Proteomes" id="UP000011754">
    <property type="component" value="Unassembled WGS sequence"/>
</dbReference>
<evidence type="ECO:0000256" key="1">
    <source>
        <dbReference type="SAM" id="Phobius"/>
    </source>
</evidence>
<keyword evidence="1" id="KW-0812">Transmembrane</keyword>
<dbReference type="AlphaFoldDB" id="M3F227"/>
<proteinExistence type="predicted"/>
<dbReference type="EMBL" id="AKWW02000017">
    <property type="protein sequence ID" value="EMF44131.1"/>
    <property type="molecule type" value="Genomic_DNA"/>
</dbReference>
<reference evidence="2 3" key="1">
    <citation type="submission" date="2013-01" db="EMBL/GenBank/DDBJ databases">
        <authorList>
            <person name="Harkins D.M."/>
            <person name="Durkin A.S."/>
            <person name="Brinkac L.M."/>
            <person name="Haft D.H."/>
            <person name="Selengut J.D."/>
            <person name="Sanka R."/>
            <person name="DePew J."/>
            <person name="Purushe J."/>
            <person name="Hartskeerl R.A."/>
            <person name="Ahmed A."/>
            <person name="van der Linden H."/>
            <person name="Goris M.G.A."/>
            <person name="Vinetz J.M."/>
            <person name="Sutton G.G."/>
            <person name="Nierman W.C."/>
            <person name="Fouts D.E."/>
        </authorList>
    </citation>
    <scope>NUCLEOTIDE SEQUENCE [LARGE SCALE GENOMIC DNA]</scope>
    <source>
        <strain evidence="2 3">TE 1992</strain>
    </source>
</reference>
<organism evidence="2 3">
    <name type="scientific">Leptospira interrogans serovar Lora str. TE 1992</name>
    <dbReference type="NCBI Taxonomy" id="1193028"/>
    <lineage>
        <taxon>Bacteria</taxon>
        <taxon>Pseudomonadati</taxon>
        <taxon>Spirochaetota</taxon>
        <taxon>Spirochaetia</taxon>
        <taxon>Leptospirales</taxon>
        <taxon>Leptospiraceae</taxon>
        <taxon>Leptospira</taxon>
    </lineage>
</organism>